<sequence>MSQNRIRGPVLTLVVAAALGGGIWLVNEGQRSEPLAPQPAAAQAPAPSTTSVPAPPVPAPPAFPANATYAGEIPTKTGVIAVDISIDGEQGVAYACDGAAVDVWLRGSASDGKLNLVSADGESRLTGRLEGDAVAGTLAVGAKSWTFTAARGVDDGN</sequence>
<dbReference type="Proteomes" id="UP001651690">
    <property type="component" value="Unassembled WGS sequence"/>
</dbReference>
<gene>
    <name evidence="2" type="ORF">NM203_22785</name>
</gene>
<dbReference type="EMBL" id="JANDBD010000010">
    <property type="protein sequence ID" value="MCP9275019.1"/>
    <property type="molecule type" value="Genomic_DNA"/>
</dbReference>
<feature type="compositionally biased region" description="Low complexity" evidence="1">
    <location>
        <begin position="38"/>
        <end position="52"/>
    </location>
</feature>
<accession>A0ABT1M765</accession>
<evidence type="ECO:0000313" key="2">
    <source>
        <dbReference type="EMBL" id="MCP9275019.1"/>
    </source>
</evidence>
<proteinExistence type="predicted"/>
<dbReference type="RefSeq" id="WP_255062757.1">
    <property type="nucleotide sequence ID" value="NZ_JANDBD010000010.1"/>
</dbReference>
<organism evidence="2 3">
    <name type="scientific">Mycolicibacterium arenosum</name>
    <dbReference type="NCBI Taxonomy" id="2952157"/>
    <lineage>
        <taxon>Bacteria</taxon>
        <taxon>Bacillati</taxon>
        <taxon>Actinomycetota</taxon>
        <taxon>Actinomycetes</taxon>
        <taxon>Mycobacteriales</taxon>
        <taxon>Mycobacteriaceae</taxon>
        <taxon>Mycolicibacterium</taxon>
    </lineage>
</organism>
<comment type="caution">
    <text evidence="2">The sequence shown here is derived from an EMBL/GenBank/DDBJ whole genome shotgun (WGS) entry which is preliminary data.</text>
</comment>
<evidence type="ECO:0000256" key="1">
    <source>
        <dbReference type="SAM" id="MobiDB-lite"/>
    </source>
</evidence>
<evidence type="ECO:0000313" key="3">
    <source>
        <dbReference type="Proteomes" id="UP001651690"/>
    </source>
</evidence>
<feature type="region of interest" description="Disordered" evidence="1">
    <location>
        <begin position="34"/>
        <end position="61"/>
    </location>
</feature>
<name>A0ABT1M765_9MYCO</name>
<keyword evidence="3" id="KW-1185">Reference proteome</keyword>
<reference evidence="2 3" key="1">
    <citation type="submission" date="2022-06" db="EMBL/GenBank/DDBJ databases">
        <title>Mycolicibacterium sp. CAU 1645 isolated from seawater.</title>
        <authorList>
            <person name="Kim W."/>
        </authorList>
    </citation>
    <scope>NUCLEOTIDE SEQUENCE [LARGE SCALE GENOMIC DNA]</scope>
    <source>
        <strain evidence="2 3">CAU 1645</strain>
    </source>
</reference>
<protein>
    <submittedName>
        <fullName evidence="2">Uncharacterized protein</fullName>
    </submittedName>
</protein>